<reference evidence="2 3" key="1">
    <citation type="journal article" date="2014" name="Arch. Microbiol.">
        <title>Bacillus mesophilum sp. nov., strain IITR-54T, a novel 4-chlorobiphenyl dechlorinating bacterium.</title>
        <authorList>
            <person name="Manickam N."/>
            <person name="Singh N.K."/>
            <person name="Bajaj A."/>
            <person name="Kumar R.M."/>
            <person name="Kaur G."/>
            <person name="Kaur N."/>
            <person name="Bala M."/>
            <person name="Kumar A."/>
            <person name="Mayilraj S."/>
        </authorList>
    </citation>
    <scope>NUCLEOTIDE SEQUENCE [LARGE SCALE GENOMIC DNA]</scope>
    <source>
        <strain evidence="2 3">IITR-54</strain>
    </source>
</reference>
<name>A0A7V7RP59_9BACI</name>
<dbReference type="RefSeq" id="WP_151571707.1">
    <property type="nucleotide sequence ID" value="NZ_WBOT01000001.1"/>
</dbReference>
<dbReference type="OrthoDB" id="2969307at2"/>
<accession>A0A7V7RP59</accession>
<feature type="signal peptide" evidence="1">
    <location>
        <begin position="1"/>
        <end position="20"/>
    </location>
</feature>
<dbReference type="EMBL" id="WBOT01000001">
    <property type="protein sequence ID" value="KAB2335022.1"/>
    <property type="molecule type" value="Genomic_DNA"/>
</dbReference>
<dbReference type="Proteomes" id="UP000441354">
    <property type="component" value="Unassembled WGS sequence"/>
</dbReference>
<keyword evidence="1" id="KW-0732">Signal</keyword>
<gene>
    <name evidence="2" type="ORF">F7732_00130</name>
</gene>
<dbReference type="AlphaFoldDB" id="A0A7V7RP59"/>
<evidence type="ECO:0000313" key="2">
    <source>
        <dbReference type="EMBL" id="KAB2335022.1"/>
    </source>
</evidence>
<dbReference type="PROSITE" id="PS51257">
    <property type="entry name" value="PROKAR_LIPOPROTEIN"/>
    <property type="match status" value="1"/>
</dbReference>
<keyword evidence="3" id="KW-1185">Reference proteome</keyword>
<proteinExistence type="predicted"/>
<protein>
    <submittedName>
        <fullName evidence="2">Sporulation protein</fullName>
    </submittedName>
</protein>
<feature type="chain" id="PRO_5031245159" evidence="1">
    <location>
        <begin position="21"/>
        <end position="155"/>
    </location>
</feature>
<comment type="caution">
    <text evidence="2">The sequence shown here is derived from an EMBL/GenBank/DDBJ whole genome shotgun (WGS) entry which is preliminary data.</text>
</comment>
<evidence type="ECO:0000313" key="3">
    <source>
        <dbReference type="Proteomes" id="UP000441354"/>
    </source>
</evidence>
<sequence length="155" mass="18151">MKKIIFVCFFVFIMSGCSHHDSKNSPMSLIKEIHPTPAIIGSNESDDIGMLNKVKEDVESMEELFDVAVIKGEKEILVAYKVKHLQRFHMVKIEEKLNKMLEEDYPDEDFIVSSDYKIFLEAVELHDKMEEDKNYSEEKAQKKFDKIIKLKKEMT</sequence>
<organism evidence="2 3">
    <name type="scientific">Bacillus mesophilum</name>
    <dbReference type="NCBI Taxonomy" id="1071718"/>
    <lineage>
        <taxon>Bacteria</taxon>
        <taxon>Bacillati</taxon>
        <taxon>Bacillota</taxon>
        <taxon>Bacilli</taxon>
        <taxon>Bacillales</taxon>
        <taxon>Bacillaceae</taxon>
        <taxon>Bacillus</taxon>
    </lineage>
</organism>
<evidence type="ECO:0000256" key="1">
    <source>
        <dbReference type="SAM" id="SignalP"/>
    </source>
</evidence>